<accession>A0A383CEK8</accession>
<name>A0A383CEK8_9ZZZZ</name>
<dbReference type="AlphaFoldDB" id="A0A383CEK8"/>
<dbReference type="EMBL" id="UINC01208184">
    <property type="protein sequence ID" value="SVE30601.1"/>
    <property type="molecule type" value="Genomic_DNA"/>
</dbReference>
<sequence length="127" mass="14527">EALVAGIKSADDFKILIEEFDVTGGNRKTRVYFKEEYKDTWHIDAEVTVTLYGIEDGKAGFHQSGGIFHVMYVTERGDQEKPNLSDSRVLEGIKGELSYLQYISRLELRLKRLKQEINVYRPGVNAN</sequence>
<evidence type="ECO:0000313" key="1">
    <source>
        <dbReference type="EMBL" id="SVE30601.1"/>
    </source>
</evidence>
<gene>
    <name evidence="1" type="ORF">METZ01_LOCUS483455</name>
</gene>
<organism evidence="1">
    <name type="scientific">marine metagenome</name>
    <dbReference type="NCBI Taxonomy" id="408172"/>
    <lineage>
        <taxon>unclassified sequences</taxon>
        <taxon>metagenomes</taxon>
        <taxon>ecological metagenomes</taxon>
    </lineage>
</organism>
<reference evidence="1" key="1">
    <citation type="submission" date="2018-05" db="EMBL/GenBank/DDBJ databases">
        <authorList>
            <person name="Lanie J.A."/>
            <person name="Ng W.-L."/>
            <person name="Kazmierczak K.M."/>
            <person name="Andrzejewski T.M."/>
            <person name="Davidsen T.M."/>
            <person name="Wayne K.J."/>
            <person name="Tettelin H."/>
            <person name="Glass J.I."/>
            <person name="Rusch D."/>
            <person name="Podicherti R."/>
            <person name="Tsui H.-C.T."/>
            <person name="Winkler M.E."/>
        </authorList>
    </citation>
    <scope>NUCLEOTIDE SEQUENCE</scope>
</reference>
<proteinExistence type="predicted"/>
<feature type="non-terminal residue" evidence="1">
    <location>
        <position position="1"/>
    </location>
</feature>
<protein>
    <submittedName>
        <fullName evidence="1">Uncharacterized protein</fullName>
    </submittedName>
</protein>